<evidence type="ECO:0000256" key="1">
    <source>
        <dbReference type="SAM" id="Phobius"/>
    </source>
</evidence>
<evidence type="ECO:0000313" key="3">
    <source>
        <dbReference type="Proteomes" id="UP000316770"/>
    </source>
</evidence>
<keyword evidence="3" id="KW-1185">Reference proteome</keyword>
<keyword evidence="1" id="KW-1133">Transmembrane helix</keyword>
<dbReference type="AlphaFoldDB" id="A0A518IRW5"/>
<accession>A0A518IRW5</accession>
<gene>
    <name evidence="2" type="ORF">Mal33_18010</name>
</gene>
<proteinExistence type="predicted"/>
<dbReference type="EMBL" id="CP036318">
    <property type="protein sequence ID" value="QDV55822.1"/>
    <property type="molecule type" value="Genomic_DNA"/>
</dbReference>
<organism evidence="2 3">
    <name type="scientific">Rosistilla oblonga</name>
    <dbReference type="NCBI Taxonomy" id="2527990"/>
    <lineage>
        <taxon>Bacteria</taxon>
        <taxon>Pseudomonadati</taxon>
        <taxon>Planctomycetota</taxon>
        <taxon>Planctomycetia</taxon>
        <taxon>Pirellulales</taxon>
        <taxon>Pirellulaceae</taxon>
        <taxon>Rosistilla</taxon>
    </lineage>
</organism>
<reference evidence="2 3" key="1">
    <citation type="submission" date="2019-02" db="EMBL/GenBank/DDBJ databases">
        <title>Deep-cultivation of Planctomycetes and their phenomic and genomic characterization uncovers novel biology.</title>
        <authorList>
            <person name="Wiegand S."/>
            <person name="Jogler M."/>
            <person name="Boedeker C."/>
            <person name="Pinto D."/>
            <person name="Vollmers J."/>
            <person name="Rivas-Marin E."/>
            <person name="Kohn T."/>
            <person name="Peeters S.H."/>
            <person name="Heuer A."/>
            <person name="Rast P."/>
            <person name="Oberbeckmann S."/>
            <person name="Bunk B."/>
            <person name="Jeske O."/>
            <person name="Meyerdierks A."/>
            <person name="Storesund J.E."/>
            <person name="Kallscheuer N."/>
            <person name="Luecker S."/>
            <person name="Lage O.M."/>
            <person name="Pohl T."/>
            <person name="Merkel B.J."/>
            <person name="Hornburger P."/>
            <person name="Mueller R.-W."/>
            <person name="Bruemmer F."/>
            <person name="Labrenz M."/>
            <person name="Spormann A.M."/>
            <person name="Op den Camp H."/>
            <person name="Overmann J."/>
            <person name="Amann R."/>
            <person name="Jetten M.S.M."/>
            <person name="Mascher T."/>
            <person name="Medema M.H."/>
            <person name="Devos D.P."/>
            <person name="Kaster A.-K."/>
            <person name="Ovreas L."/>
            <person name="Rohde M."/>
            <person name="Galperin M.Y."/>
            <person name="Jogler C."/>
        </authorList>
    </citation>
    <scope>NUCLEOTIDE SEQUENCE [LARGE SCALE GENOMIC DNA]</scope>
    <source>
        <strain evidence="2 3">Mal33</strain>
    </source>
</reference>
<evidence type="ECO:0000313" key="2">
    <source>
        <dbReference type="EMBL" id="QDV55822.1"/>
    </source>
</evidence>
<keyword evidence="1" id="KW-0812">Transmembrane</keyword>
<dbReference type="RefSeq" id="WP_145283735.1">
    <property type="nucleotide sequence ID" value="NZ_CP036318.1"/>
</dbReference>
<sequence length="200" mass="22295">MALESEATTTTAKPSRTRSYLLFGILGLMIIALAYDYKVARPNVEQAYEDLVAFNMQVNADPSDMVTPEMVAEMLGKTPTRTFKDMSDFVEVYSWRGGLFFKSHDLYVAYRVTPLGTLMARTSKFNYDAHREVYEEVYARMGVELPYVEAEDGRYESPVPSSMAAMPMDPQLAVDSGDASVIAVVQDAESIPTVELALQE</sequence>
<name>A0A518IRW5_9BACT</name>
<protein>
    <submittedName>
        <fullName evidence="2">Uncharacterized protein</fullName>
    </submittedName>
</protein>
<keyword evidence="1" id="KW-0472">Membrane</keyword>
<dbReference type="Proteomes" id="UP000316770">
    <property type="component" value="Chromosome"/>
</dbReference>
<feature type="transmembrane region" description="Helical" evidence="1">
    <location>
        <begin position="20"/>
        <end position="37"/>
    </location>
</feature>